<evidence type="ECO:0000256" key="3">
    <source>
        <dbReference type="ARBA" id="ARBA00022475"/>
    </source>
</evidence>
<dbReference type="OrthoDB" id="6120962at2"/>
<evidence type="ECO:0000256" key="6">
    <source>
        <dbReference type="ARBA" id="ARBA00022692"/>
    </source>
</evidence>
<evidence type="ECO:0000256" key="5">
    <source>
        <dbReference type="ARBA" id="ARBA00022519"/>
    </source>
</evidence>
<evidence type="ECO:0000259" key="12">
    <source>
        <dbReference type="Pfam" id="PF12019"/>
    </source>
</evidence>
<evidence type="ECO:0000256" key="11">
    <source>
        <dbReference type="SAM" id="Phobius"/>
    </source>
</evidence>
<feature type="transmembrane region" description="Helical" evidence="11">
    <location>
        <begin position="12"/>
        <end position="34"/>
    </location>
</feature>
<dbReference type="SUPFAM" id="SSF54523">
    <property type="entry name" value="Pili subunits"/>
    <property type="match status" value="1"/>
</dbReference>
<evidence type="ECO:0000256" key="10">
    <source>
        <dbReference type="ARBA" id="ARBA00030775"/>
    </source>
</evidence>
<keyword evidence="7 11" id="KW-1133">Transmembrane helix</keyword>
<dbReference type="Pfam" id="PF07963">
    <property type="entry name" value="N_methyl"/>
    <property type="match status" value="1"/>
</dbReference>
<evidence type="ECO:0000313" key="13">
    <source>
        <dbReference type="EMBL" id="AXR07215.1"/>
    </source>
</evidence>
<dbReference type="NCBIfam" id="TIGR02532">
    <property type="entry name" value="IV_pilin_GFxxxE"/>
    <property type="match status" value="1"/>
</dbReference>
<dbReference type="InterPro" id="IPR045584">
    <property type="entry name" value="Pilin-like"/>
</dbReference>
<protein>
    <recommendedName>
        <fullName evidence="2">Type II secretion system protein H</fullName>
    </recommendedName>
    <alternativeName>
        <fullName evidence="10">General secretion pathway protein H</fullName>
    </alternativeName>
</protein>
<keyword evidence="14" id="KW-1185">Reference proteome</keyword>
<proteinExistence type="inferred from homology"/>
<evidence type="ECO:0000313" key="14">
    <source>
        <dbReference type="Proteomes" id="UP000262073"/>
    </source>
</evidence>
<comment type="subcellular location">
    <subcellularLocation>
        <location evidence="1">Cell inner membrane</location>
        <topology evidence="1">Single-pass membrane protein</topology>
    </subcellularLocation>
</comment>
<name>A0A346NNV8_9ALTE</name>
<keyword evidence="6 11" id="KW-0812">Transmembrane</keyword>
<dbReference type="Proteomes" id="UP000262073">
    <property type="component" value="Chromosome"/>
</dbReference>
<evidence type="ECO:0000256" key="1">
    <source>
        <dbReference type="ARBA" id="ARBA00004377"/>
    </source>
</evidence>
<evidence type="ECO:0000256" key="2">
    <source>
        <dbReference type="ARBA" id="ARBA00021549"/>
    </source>
</evidence>
<evidence type="ECO:0000256" key="4">
    <source>
        <dbReference type="ARBA" id="ARBA00022481"/>
    </source>
</evidence>
<evidence type="ECO:0000256" key="9">
    <source>
        <dbReference type="ARBA" id="ARBA00025772"/>
    </source>
</evidence>
<accession>A0A346NNV8</accession>
<organism evidence="13 14">
    <name type="scientific">Salinimonas sediminis</name>
    <dbReference type="NCBI Taxonomy" id="2303538"/>
    <lineage>
        <taxon>Bacteria</taxon>
        <taxon>Pseudomonadati</taxon>
        <taxon>Pseudomonadota</taxon>
        <taxon>Gammaproteobacteria</taxon>
        <taxon>Alteromonadales</taxon>
        <taxon>Alteromonadaceae</taxon>
        <taxon>Alteromonas/Salinimonas group</taxon>
        <taxon>Salinimonas</taxon>
    </lineage>
</organism>
<gene>
    <name evidence="13" type="ORF">D0Y50_13165</name>
</gene>
<dbReference type="InterPro" id="IPR012902">
    <property type="entry name" value="N_methyl_site"/>
</dbReference>
<dbReference type="EMBL" id="CP031769">
    <property type="protein sequence ID" value="AXR07215.1"/>
    <property type="molecule type" value="Genomic_DNA"/>
</dbReference>
<comment type="similarity">
    <text evidence="9">Belongs to the GSP H family.</text>
</comment>
<keyword evidence="8 11" id="KW-0472">Membrane</keyword>
<dbReference type="RefSeq" id="WP_108566040.1">
    <property type="nucleotide sequence ID" value="NZ_CP031769.1"/>
</dbReference>
<dbReference type="InterPro" id="IPR022346">
    <property type="entry name" value="T2SS_GspH"/>
</dbReference>
<keyword evidence="3" id="KW-1003">Cell membrane</keyword>
<dbReference type="KEGG" id="salm:D0Y50_13165"/>
<reference evidence="13 14" key="1">
    <citation type="submission" date="2018-08" db="EMBL/GenBank/DDBJ databases">
        <title>Salinimonas sediminis sp. nov., a piezophilic bacterium isolated from a deep-sea sediment sample from the New Britain Trench.</title>
        <authorList>
            <person name="Cao J."/>
        </authorList>
    </citation>
    <scope>NUCLEOTIDE SEQUENCE [LARGE SCALE GENOMIC DNA]</scope>
    <source>
        <strain evidence="13 14">N102</strain>
    </source>
</reference>
<evidence type="ECO:0000256" key="8">
    <source>
        <dbReference type="ARBA" id="ARBA00023136"/>
    </source>
</evidence>
<keyword evidence="5" id="KW-0997">Cell inner membrane</keyword>
<feature type="domain" description="General secretion pathway GspH" evidence="12">
    <location>
        <begin position="47"/>
        <end position="155"/>
    </location>
</feature>
<dbReference type="Gene3D" id="3.55.40.10">
    <property type="entry name" value="minor pseudopilin epsh domain"/>
    <property type="match status" value="1"/>
</dbReference>
<keyword evidence="4" id="KW-0488">Methylation</keyword>
<dbReference type="GO" id="GO:0015628">
    <property type="term" value="P:protein secretion by the type II secretion system"/>
    <property type="evidence" value="ECO:0007669"/>
    <property type="project" value="InterPro"/>
</dbReference>
<dbReference type="GO" id="GO:0005886">
    <property type="term" value="C:plasma membrane"/>
    <property type="evidence" value="ECO:0007669"/>
    <property type="project" value="UniProtKB-SubCell"/>
</dbReference>
<evidence type="ECO:0000256" key="7">
    <source>
        <dbReference type="ARBA" id="ARBA00022989"/>
    </source>
</evidence>
<dbReference type="Pfam" id="PF12019">
    <property type="entry name" value="GspH"/>
    <property type="match status" value="1"/>
</dbReference>
<dbReference type="AlphaFoldDB" id="A0A346NNV8"/>
<dbReference type="GO" id="GO:0015627">
    <property type="term" value="C:type II protein secretion system complex"/>
    <property type="evidence" value="ECO:0007669"/>
    <property type="project" value="InterPro"/>
</dbReference>
<sequence length="185" mass="19042">MAKTINKQRGLTLVELMITIAIAAILMTIGAPGISSMLQQNRIIADINNLSAVARAARFSAVDEGSNVVLCPTKDYNSCTGSWQEGKMAFIDSNSNGNRENGEAMIAAVDQVSGTSTVSGISGTLTFRPDGSISNQAAIVVCPTSGDAKQASALILSLFGRIAVAVDSNDDGIKENAAGANISCS</sequence>